<dbReference type="AlphaFoldDB" id="A0A5E4B7E3"/>
<sequence>MLPLRAGLRTGELAGKCAAPGYGAQLRCSATAHAQDPGPLLPTRSCHSTHAHPQGSGSFCIPRIAMEIPKGQGGELEPLLAVTMAVGGQLLGQQTMLLT</sequence>
<evidence type="ECO:0000313" key="2">
    <source>
        <dbReference type="Proteomes" id="UP000335636"/>
    </source>
</evidence>
<protein>
    <submittedName>
        <fullName evidence="1">Uncharacterized protein</fullName>
    </submittedName>
</protein>
<proteinExistence type="predicted"/>
<evidence type="ECO:0000313" key="1">
    <source>
        <dbReference type="EMBL" id="VTJ65185.1"/>
    </source>
</evidence>
<organism evidence="1 2">
    <name type="scientific">Marmota monax</name>
    <name type="common">Woodchuck</name>
    <dbReference type="NCBI Taxonomy" id="9995"/>
    <lineage>
        <taxon>Eukaryota</taxon>
        <taxon>Metazoa</taxon>
        <taxon>Chordata</taxon>
        <taxon>Craniata</taxon>
        <taxon>Vertebrata</taxon>
        <taxon>Euteleostomi</taxon>
        <taxon>Mammalia</taxon>
        <taxon>Eutheria</taxon>
        <taxon>Euarchontoglires</taxon>
        <taxon>Glires</taxon>
        <taxon>Rodentia</taxon>
        <taxon>Sciuromorpha</taxon>
        <taxon>Sciuridae</taxon>
        <taxon>Xerinae</taxon>
        <taxon>Marmotini</taxon>
        <taxon>Marmota</taxon>
    </lineage>
</organism>
<comment type="caution">
    <text evidence="1">The sequence shown here is derived from an EMBL/GenBank/DDBJ whole genome shotgun (WGS) entry which is preliminary data.</text>
</comment>
<accession>A0A5E4B7E3</accession>
<reference evidence="1" key="1">
    <citation type="submission" date="2019-04" db="EMBL/GenBank/DDBJ databases">
        <authorList>
            <person name="Alioto T."/>
            <person name="Alioto T."/>
        </authorList>
    </citation>
    <scope>NUCLEOTIDE SEQUENCE [LARGE SCALE GENOMIC DNA]</scope>
</reference>
<gene>
    <name evidence="1" type="ORF">MONAX_5E042606</name>
</gene>
<name>A0A5E4B7E3_MARMO</name>
<dbReference type="Proteomes" id="UP000335636">
    <property type="component" value="Unassembled WGS sequence"/>
</dbReference>
<keyword evidence="2" id="KW-1185">Reference proteome</keyword>
<dbReference type="EMBL" id="CABDUW010000298">
    <property type="protein sequence ID" value="VTJ65185.1"/>
    <property type="molecule type" value="Genomic_DNA"/>
</dbReference>